<dbReference type="EMBL" id="CP099468">
    <property type="protein sequence ID" value="USQ88607.1"/>
    <property type="molecule type" value="Genomic_DNA"/>
</dbReference>
<comment type="subcellular location">
    <subcellularLocation>
        <location evidence="1">Membrane</location>
        <topology evidence="1">Single-pass membrane protein</topology>
    </subcellularLocation>
</comment>
<evidence type="ECO:0000313" key="8">
    <source>
        <dbReference type="Proteomes" id="UP001056374"/>
    </source>
</evidence>
<dbReference type="Pfam" id="PF04228">
    <property type="entry name" value="Zn_peptidase"/>
    <property type="match status" value="1"/>
</dbReference>
<reference evidence="7" key="1">
    <citation type="submission" date="2022-06" db="EMBL/GenBank/DDBJ databases">
        <title>Complete genome sequence of soil microorganisms Streptomyces sp. Qhu-M197 isolated from Alpine meadows habitats on the Tibetan Plateau.</title>
        <authorList>
            <person name="Zhang B."/>
            <person name="Xiang X."/>
            <person name="Fan J."/>
        </authorList>
    </citation>
    <scope>NUCLEOTIDE SEQUENCE</scope>
    <source>
        <strain evidence="7">Qhu-M197</strain>
    </source>
</reference>
<proteinExistence type="predicted"/>
<keyword evidence="6" id="KW-0732">Signal</keyword>
<sequence>MVRRRRYLAAITGIAFAAAASLGVTGGTAAGAPLELQRGQPSQPSPPAPSDSASEELDQQLDEYQPPQGQDSSAFQDQSTGVEDPEQEYVASYLTAVMRSTDQYWTTYFEAIGKSEPTFIYAIPTPDRSVKSDCLPDPVQHNFPNAFFCPIDIGTDANGVQYTGSIVLPVTTFKDMWTGKILGSNRSPQYKGDFAAAAIAAHERGHEVQDELMQQFNLPDITQAGKRIKEKELIADCFSGNWSNHAYYQNYLSGTDKEEAVSALAAIADYQPEGPDPHGSQDERIAAFNLGYDTGDPRECIYKYWVTVQWQ</sequence>
<evidence type="ECO:0000256" key="3">
    <source>
        <dbReference type="ARBA" id="ARBA00022989"/>
    </source>
</evidence>
<keyword evidence="3" id="KW-1133">Transmembrane helix</keyword>
<evidence type="ECO:0000256" key="5">
    <source>
        <dbReference type="SAM" id="MobiDB-lite"/>
    </source>
</evidence>
<dbReference type="InterPro" id="IPR007343">
    <property type="entry name" value="Uncharacterised_pept_Zn_put"/>
</dbReference>
<feature type="chain" id="PRO_5047272665" evidence="6">
    <location>
        <begin position="18"/>
        <end position="311"/>
    </location>
</feature>
<feature type="compositionally biased region" description="Polar residues" evidence="5">
    <location>
        <begin position="67"/>
        <end position="81"/>
    </location>
</feature>
<feature type="region of interest" description="Disordered" evidence="5">
    <location>
        <begin position="29"/>
        <end position="82"/>
    </location>
</feature>
<dbReference type="Proteomes" id="UP001056374">
    <property type="component" value="Chromosome"/>
</dbReference>
<keyword evidence="2" id="KW-0812">Transmembrane</keyword>
<feature type="signal peptide" evidence="6">
    <location>
        <begin position="1"/>
        <end position="17"/>
    </location>
</feature>
<keyword evidence="8" id="KW-1185">Reference proteome</keyword>
<evidence type="ECO:0000256" key="2">
    <source>
        <dbReference type="ARBA" id="ARBA00022692"/>
    </source>
</evidence>
<organism evidence="7 8">
    <name type="scientific">Streptomyces phaeoluteigriseus</name>
    <dbReference type="NCBI Taxonomy" id="114686"/>
    <lineage>
        <taxon>Bacteria</taxon>
        <taxon>Bacillati</taxon>
        <taxon>Actinomycetota</taxon>
        <taxon>Actinomycetes</taxon>
        <taxon>Kitasatosporales</taxon>
        <taxon>Streptomycetaceae</taxon>
        <taxon>Streptomyces</taxon>
        <taxon>Streptomyces aurantiacus group</taxon>
    </lineage>
</organism>
<name>A0ABY4ZI82_9ACTN</name>
<evidence type="ECO:0000256" key="1">
    <source>
        <dbReference type="ARBA" id="ARBA00004167"/>
    </source>
</evidence>
<dbReference type="PANTHER" id="PTHR30168">
    <property type="entry name" value="PUTATIVE MEMBRANE PROTEIN YPFJ"/>
    <property type="match status" value="1"/>
</dbReference>
<gene>
    <name evidence="7" type="ORF">NFX46_35570</name>
</gene>
<evidence type="ECO:0000313" key="7">
    <source>
        <dbReference type="EMBL" id="USQ88607.1"/>
    </source>
</evidence>
<protein>
    <submittedName>
        <fullName evidence="7">Neutral zinc metallopeptidase</fullName>
    </submittedName>
</protein>
<dbReference type="PANTHER" id="PTHR30168:SF0">
    <property type="entry name" value="INNER MEMBRANE PROTEIN"/>
    <property type="match status" value="1"/>
</dbReference>
<accession>A0ABY4ZI82</accession>
<keyword evidence="4" id="KW-0472">Membrane</keyword>
<evidence type="ECO:0000256" key="4">
    <source>
        <dbReference type="ARBA" id="ARBA00023136"/>
    </source>
</evidence>
<evidence type="ECO:0000256" key="6">
    <source>
        <dbReference type="SAM" id="SignalP"/>
    </source>
</evidence>
<dbReference type="RefSeq" id="WP_252554933.1">
    <property type="nucleotide sequence ID" value="NZ_CP099468.1"/>
</dbReference>